<dbReference type="EMBL" id="CAJJDM010000082">
    <property type="protein sequence ID" value="CAD8087652.1"/>
    <property type="molecule type" value="Genomic_DNA"/>
</dbReference>
<name>A0A8S1N6K7_PARPR</name>
<keyword evidence="3" id="KW-1185">Reference proteome</keyword>
<feature type="chain" id="PRO_5035847667" evidence="1">
    <location>
        <begin position="20"/>
        <end position="270"/>
    </location>
</feature>
<organism evidence="2 3">
    <name type="scientific">Paramecium primaurelia</name>
    <dbReference type="NCBI Taxonomy" id="5886"/>
    <lineage>
        <taxon>Eukaryota</taxon>
        <taxon>Sar</taxon>
        <taxon>Alveolata</taxon>
        <taxon>Ciliophora</taxon>
        <taxon>Intramacronucleata</taxon>
        <taxon>Oligohymenophorea</taxon>
        <taxon>Peniculida</taxon>
        <taxon>Parameciidae</taxon>
        <taxon>Paramecium</taxon>
    </lineage>
</organism>
<gene>
    <name evidence="2" type="ORF">PPRIM_AZ9-3.1.T0790044</name>
</gene>
<dbReference type="AlphaFoldDB" id="A0A8S1N6K7"/>
<feature type="signal peptide" evidence="1">
    <location>
        <begin position="1"/>
        <end position="19"/>
    </location>
</feature>
<evidence type="ECO:0000313" key="3">
    <source>
        <dbReference type="Proteomes" id="UP000688137"/>
    </source>
</evidence>
<dbReference type="Proteomes" id="UP000688137">
    <property type="component" value="Unassembled WGS sequence"/>
</dbReference>
<proteinExistence type="predicted"/>
<sequence length="270" mass="29906">MSKTIILCLIFLSAYQTLSTKNRCDCVLFSNQTECENVPYCSWSNGACGLKNCANIILERCETFFRCSINQDGQCESTGDCSKYTATTQIDCMFKRGNCAAEAIQTNGVYKCRSYTAVTCASQTSENCKNSFENENSFCWLNQQGKCQSYDPNTCSGIPLEICSNLGCDASGTECKAYTCGSNLTVNTCILANDGYFGAKTLCKWNTTTQKCEERSDITELTQNQCSLLTDGGFYWLDNKCTVCPNEDDTDDTSYEILLSSLIIIHLLLQ</sequence>
<evidence type="ECO:0000313" key="2">
    <source>
        <dbReference type="EMBL" id="CAD8087652.1"/>
    </source>
</evidence>
<comment type="caution">
    <text evidence="2">The sequence shown here is derived from an EMBL/GenBank/DDBJ whole genome shotgun (WGS) entry which is preliminary data.</text>
</comment>
<evidence type="ECO:0000256" key="1">
    <source>
        <dbReference type="SAM" id="SignalP"/>
    </source>
</evidence>
<accession>A0A8S1N6K7</accession>
<dbReference type="OMA" id="ILERCET"/>
<protein>
    <submittedName>
        <fullName evidence="2">Uncharacterized protein</fullName>
    </submittedName>
</protein>
<reference evidence="2" key="1">
    <citation type="submission" date="2021-01" db="EMBL/GenBank/DDBJ databases">
        <authorList>
            <consortium name="Genoscope - CEA"/>
            <person name="William W."/>
        </authorList>
    </citation>
    <scope>NUCLEOTIDE SEQUENCE</scope>
</reference>
<keyword evidence="1" id="KW-0732">Signal</keyword>